<keyword evidence="1" id="KW-0136">Cellulose degradation</keyword>
<dbReference type="GO" id="GO:0004553">
    <property type="term" value="F:hydrolase activity, hydrolyzing O-glycosyl compounds"/>
    <property type="evidence" value="ECO:0007669"/>
    <property type="project" value="InterPro"/>
</dbReference>
<keyword evidence="1" id="KW-0119">Carbohydrate metabolism</keyword>
<evidence type="ECO:0000256" key="1">
    <source>
        <dbReference type="RuleBase" id="RU361186"/>
    </source>
</evidence>
<dbReference type="SUPFAM" id="SSF51989">
    <property type="entry name" value="Glycosyl hydrolases family 6, cellulases"/>
    <property type="match status" value="1"/>
</dbReference>
<dbReference type="EC" id="3.2.1.-" evidence="1"/>
<dbReference type="InterPro" id="IPR036434">
    <property type="entry name" value="Beta_cellobiohydrolase_sf"/>
</dbReference>
<dbReference type="AlphaFoldDB" id="A0A5S4FWE4"/>
<evidence type="ECO:0000313" key="4">
    <source>
        <dbReference type="Proteomes" id="UP000309128"/>
    </source>
</evidence>
<dbReference type="PRINTS" id="PR00733">
    <property type="entry name" value="GLHYDRLASE6"/>
</dbReference>
<protein>
    <recommendedName>
        <fullName evidence="1">Glucanase</fullName>
        <ecNumber evidence="1">3.2.1.-</ecNumber>
    </recommendedName>
</protein>
<dbReference type="PANTHER" id="PTHR34876:SF4">
    <property type="entry name" value="1,4-BETA-D-GLUCAN CELLOBIOHYDROLASE C-RELATED"/>
    <property type="match status" value="1"/>
</dbReference>
<reference evidence="3 4" key="1">
    <citation type="submission" date="2019-05" db="EMBL/GenBank/DDBJ databases">
        <title>Draft genome sequence of Nonomuraea turkmeniaca DSM 43926.</title>
        <authorList>
            <person name="Saricaoglu S."/>
            <person name="Isik K."/>
        </authorList>
    </citation>
    <scope>NUCLEOTIDE SEQUENCE [LARGE SCALE GENOMIC DNA]</scope>
    <source>
        <strain evidence="3 4">DSM 43926</strain>
    </source>
</reference>
<organism evidence="3 4">
    <name type="scientific">Nonomuraea turkmeniaca</name>
    <dbReference type="NCBI Taxonomy" id="103838"/>
    <lineage>
        <taxon>Bacteria</taxon>
        <taxon>Bacillati</taxon>
        <taxon>Actinomycetota</taxon>
        <taxon>Actinomycetes</taxon>
        <taxon>Streptosporangiales</taxon>
        <taxon>Streptosporangiaceae</taxon>
        <taxon>Nonomuraea</taxon>
    </lineage>
</organism>
<gene>
    <name evidence="3" type="ORF">ETD86_01895</name>
</gene>
<keyword evidence="1" id="KW-0326">Glycosidase</keyword>
<feature type="region of interest" description="Disordered" evidence="2">
    <location>
        <begin position="1"/>
        <end position="20"/>
    </location>
</feature>
<dbReference type="Gene3D" id="3.20.20.40">
    <property type="entry name" value="1, 4-beta cellobiohydrolase"/>
    <property type="match status" value="1"/>
</dbReference>
<dbReference type="GO" id="GO:0030245">
    <property type="term" value="P:cellulose catabolic process"/>
    <property type="evidence" value="ECO:0007669"/>
    <property type="project" value="UniProtKB-KW"/>
</dbReference>
<name>A0A5S4FWE4_9ACTN</name>
<accession>A0A5S4FWE4</accession>
<evidence type="ECO:0000313" key="3">
    <source>
        <dbReference type="EMBL" id="TMR25125.1"/>
    </source>
</evidence>
<keyword evidence="1" id="KW-0378">Hydrolase</keyword>
<dbReference type="InterPro" id="IPR016288">
    <property type="entry name" value="Beta_cellobiohydrolase"/>
</dbReference>
<keyword evidence="1" id="KW-0624">Polysaccharide degradation</keyword>
<dbReference type="Proteomes" id="UP000309128">
    <property type="component" value="Unassembled WGS sequence"/>
</dbReference>
<keyword evidence="4" id="KW-1185">Reference proteome</keyword>
<dbReference type="PANTHER" id="PTHR34876">
    <property type="match status" value="1"/>
</dbReference>
<dbReference type="OrthoDB" id="309899at2"/>
<dbReference type="EMBL" id="VCKY01000004">
    <property type="protein sequence ID" value="TMR25125.1"/>
    <property type="molecule type" value="Genomic_DNA"/>
</dbReference>
<dbReference type="Pfam" id="PF01341">
    <property type="entry name" value="Glyco_hydro_6"/>
    <property type="match status" value="1"/>
</dbReference>
<evidence type="ECO:0000256" key="2">
    <source>
        <dbReference type="SAM" id="MobiDB-lite"/>
    </source>
</evidence>
<proteinExistence type="inferred from homology"/>
<comment type="caution">
    <text evidence="3">The sequence shown here is derived from an EMBL/GenBank/DDBJ whole genome shotgun (WGS) entry which is preliminary data.</text>
</comment>
<sequence length="106" mass="10865">MAEHCHGAGEWEPPAGRFRVPDEWCNPPGRGAGARPTADAGSPLADALLWLNSPGSSNGQCTRGTPGPADPAYGVVTPAAGQWWPDQALERAKNAVPPLTPATATG</sequence>
<comment type="similarity">
    <text evidence="1">Belongs to the glycosyl hydrolase family 6.</text>
</comment>